<sequence length="335" mass="39126">MQNTHESVHFDATYWWGILENFVATQGNQGDEWKQQRPEHQLEWIQYLANDLLTLKQQVEQRQNLARLYFVPTFVNHSLDFDIHWPEEKQQRDDAYLVYKRYPMLLFAVESIQCDHDKGMAEQVQMQALSIIAESAVCEWPVEMWKDGQKFYWDRQRLYLCKKESATKSSVTYQIRFLALVHSKELSYKESLHKATAHHFLEDLGKDIQNLQANHGKGQPISRSIGYILYQDKEAKAPAAKRSKMTASRVENEEINIEYEIDEMAVIITCIPENKAGSSKLWTRMGDDATYEHFTIQFGTGGCKISEIGGFNKYRIYTEITLETCFGSFFKSEEI</sequence>
<dbReference type="AlphaFoldDB" id="A0AAF3F1C8"/>
<reference evidence="2" key="1">
    <citation type="submission" date="2024-02" db="UniProtKB">
        <authorList>
            <consortium name="WormBaseParasite"/>
        </authorList>
    </citation>
    <scope>IDENTIFICATION</scope>
</reference>
<protein>
    <submittedName>
        <fullName evidence="2">Uncharacterized protein</fullName>
    </submittedName>
</protein>
<keyword evidence="1" id="KW-1185">Reference proteome</keyword>
<dbReference type="Proteomes" id="UP000887575">
    <property type="component" value="Unassembled WGS sequence"/>
</dbReference>
<evidence type="ECO:0000313" key="1">
    <source>
        <dbReference type="Proteomes" id="UP000887575"/>
    </source>
</evidence>
<organism evidence="1 2">
    <name type="scientific">Mesorhabditis belari</name>
    <dbReference type="NCBI Taxonomy" id="2138241"/>
    <lineage>
        <taxon>Eukaryota</taxon>
        <taxon>Metazoa</taxon>
        <taxon>Ecdysozoa</taxon>
        <taxon>Nematoda</taxon>
        <taxon>Chromadorea</taxon>
        <taxon>Rhabditida</taxon>
        <taxon>Rhabditina</taxon>
        <taxon>Rhabditomorpha</taxon>
        <taxon>Rhabditoidea</taxon>
        <taxon>Rhabditidae</taxon>
        <taxon>Mesorhabditinae</taxon>
        <taxon>Mesorhabditis</taxon>
    </lineage>
</organism>
<accession>A0AAF3F1C8</accession>
<proteinExistence type="predicted"/>
<name>A0AAF3F1C8_9BILA</name>
<dbReference type="WBParaSite" id="MBELARI_LOCUS2032.2">
    <property type="protein sequence ID" value="MBELARI_LOCUS2032.2"/>
    <property type="gene ID" value="MBELARI_LOCUS2032"/>
</dbReference>
<evidence type="ECO:0000313" key="2">
    <source>
        <dbReference type="WBParaSite" id="MBELARI_LOCUS2032.2"/>
    </source>
</evidence>